<comment type="caution">
    <text evidence="2">The sequence shown here is derived from an EMBL/GenBank/DDBJ whole genome shotgun (WGS) entry which is preliminary data.</text>
</comment>
<protein>
    <submittedName>
        <fullName evidence="2">Oxidoreductase</fullName>
    </submittedName>
</protein>
<evidence type="ECO:0000259" key="1">
    <source>
        <dbReference type="SMART" id="SM00829"/>
    </source>
</evidence>
<sequence length="323" mass="34009">MVESWIFKEKGDAGGWVSHAEADLPDEDVLIDVAHSAINYKDALSITGSAPISRRFPMVPGIDIVGTVREDRSGRFAAGARVVATGFGLGETHWGGYATQARLKPDWLVPLPDGLSARDAAAVGTAGLTAAMALDALEKHGIALREGEIVVSGATGGVGSFALRLLDAAGAHAVAMTGRPEEEDYLRAQGAKGIVARSEFEQDAKPIAKERWSAGIDVAGGKILANILATTRYNGAVAACGLAQSMDLPTSVAPFILRGVSLLGVDSVMASQARRQAAWTRIGEAVKARPLDDMIFEHGFKDVAQLSRDLLASNRKGRIVLSW</sequence>
<dbReference type="RefSeq" id="WP_219202082.1">
    <property type="nucleotide sequence ID" value="NZ_JAHWQX010000003.1"/>
</dbReference>
<dbReference type="Pfam" id="PF08240">
    <property type="entry name" value="ADH_N"/>
    <property type="match status" value="1"/>
</dbReference>
<dbReference type="EMBL" id="JAHWQX010000003">
    <property type="protein sequence ID" value="MBW3098154.1"/>
    <property type="molecule type" value="Genomic_DNA"/>
</dbReference>
<dbReference type="SMART" id="SM00829">
    <property type="entry name" value="PKS_ER"/>
    <property type="match status" value="1"/>
</dbReference>
<evidence type="ECO:0000313" key="2">
    <source>
        <dbReference type="EMBL" id="MBW3098154.1"/>
    </source>
</evidence>
<accession>A0ABS6WQB2</accession>
<organism evidence="2 3">
    <name type="scientific">Pseudohoeflea coraliihabitans</name>
    <dbReference type="NCBI Taxonomy" id="2860393"/>
    <lineage>
        <taxon>Bacteria</taxon>
        <taxon>Pseudomonadati</taxon>
        <taxon>Pseudomonadota</taxon>
        <taxon>Alphaproteobacteria</taxon>
        <taxon>Hyphomicrobiales</taxon>
        <taxon>Rhizobiaceae</taxon>
        <taxon>Pseudohoeflea</taxon>
    </lineage>
</organism>
<feature type="domain" description="Enoyl reductase (ER)" evidence="1">
    <location>
        <begin position="14"/>
        <end position="321"/>
    </location>
</feature>
<dbReference type="CDD" id="cd08288">
    <property type="entry name" value="MDR_yhdh"/>
    <property type="match status" value="1"/>
</dbReference>
<dbReference type="InterPro" id="IPR020843">
    <property type="entry name" value="ER"/>
</dbReference>
<dbReference type="PANTHER" id="PTHR43677">
    <property type="entry name" value="SHORT-CHAIN DEHYDROGENASE/REDUCTASE"/>
    <property type="match status" value="1"/>
</dbReference>
<dbReference type="NCBIfam" id="TIGR02823">
    <property type="entry name" value="oxido_YhdH"/>
    <property type="match status" value="1"/>
</dbReference>
<gene>
    <name evidence="2" type="ORF">KY465_12780</name>
</gene>
<dbReference type="InterPro" id="IPR014188">
    <property type="entry name" value="Acrylyl-CoA_reductase_AcuI"/>
</dbReference>
<proteinExistence type="predicted"/>
<dbReference type="InterPro" id="IPR013149">
    <property type="entry name" value="ADH-like_C"/>
</dbReference>
<dbReference type="InterPro" id="IPR051397">
    <property type="entry name" value="Zn-ADH-like_protein"/>
</dbReference>
<dbReference type="Pfam" id="PF00107">
    <property type="entry name" value="ADH_zinc_N"/>
    <property type="match status" value="1"/>
</dbReference>
<keyword evidence="3" id="KW-1185">Reference proteome</keyword>
<name>A0ABS6WQB2_9HYPH</name>
<dbReference type="InterPro" id="IPR013154">
    <property type="entry name" value="ADH-like_N"/>
</dbReference>
<dbReference type="Proteomes" id="UP001430804">
    <property type="component" value="Unassembled WGS sequence"/>
</dbReference>
<evidence type="ECO:0000313" key="3">
    <source>
        <dbReference type="Proteomes" id="UP001430804"/>
    </source>
</evidence>
<dbReference type="PANTHER" id="PTHR43677:SF1">
    <property type="entry name" value="ACRYLYL-COA REDUCTASE ACUI-RELATED"/>
    <property type="match status" value="1"/>
</dbReference>
<reference evidence="2" key="1">
    <citation type="submission" date="2021-07" db="EMBL/GenBank/DDBJ databases">
        <title>Pseudohoeflea marina sp. nov. a polyhydroxyalcanoate-producing bacterium.</title>
        <authorList>
            <person name="Zheng W."/>
            <person name="Yu S."/>
            <person name="Huang Y."/>
        </authorList>
    </citation>
    <scope>NUCLEOTIDE SEQUENCE</scope>
    <source>
        <strain evidence="2">DP4N28-3</strain>
    </source>
</reference>